<accession>S0FHZ1</accession>
<dbReference type="InterPro" id="IPR000873">
    <property type="entry name" value="AMP-dep_synth/lig_dom"/>
</dbReference>
<evidence type="ECO:0000259" key="2">
    <source>
        <dbReference type="Pfam" id="PF13847"/>
    </source>
</evidence>
<dbReference type="InterPro" id="IPR042099">
    <property type="entry name" value="ANL_N_sf"/>
</dbReference>
<dbReference type="RefSeq" id="WP_004626390.1">
    <property type="nucleotide sequence ID" value="NZ_AORV01000037.1"/>
</dbReference>
<dbReference type="STRING" id="1195236.CTER_2675"/>
<evidence type="ECO:0000259" key="1">
    <source>
        <dbReference type="Pfam" id="PF00501"/>
    </source>
</evidence>
<dbReference type="GO" id="GO:0016874">
    <property type="term" value="F:ligase activity"/>
    <property type="evidence" value="ECO:0007669"/>
    <property type="project" value="UniProtKB-KW"/>
</dbReference>
<sequence>MINDKQPDRYQSEANGNWYHHILSELPFGFADGKTYNNFCEIVKKEPDTIAGEYEGNYMSFAELDIKSDIFCNYLLREVKIKQEEKVGFLDLNHLKLPVYIIGALKAGVSYLVINTQLSENDVAQLINMNKISIIVSVKSHIKILNDLQWQCKDFNTYICIDTDDAHHEDELTESVLMNKKLWEYVGKIANDDIEGGGWVNSYTGFHFTRREMDEYMNNIFVKLKPYLSKESKVLEIGCASGISMYKLAPYVNLYYGTDFSKVIIKKNEQNVREMNINNIKLACLSAEEIDMVDESNFDITVMNSVVVCFSGLNYLRKVLKKVISIMKNNGIIFIGDIMDQDSKGELYQSLVDFKQKYPEYKTKTDLSNKLFCSKLYFEDLSIDIPEIDSIHISPKIYTIENELTKYRYDVLIKIDKNPNKKSRNLNKNKQQHGSNILQRYSLSFNTNI</sequence>
<feature type="domain" description="Methyltransferase" evidence="2">
    <location>
        <begin position="229"/>
        <end position="349"/>
    </location>
</feature>
<proteinExistence type="predicted"/>
<dbReference type="SUPFAM" id="SSF56801">
    <property type="entry name" value="Acetyl-CoA synthetase-like"/>
    <property type="match status" value="1"/>
</dbReference>
<dbReference type="Pfam" id="PF00501">
    <property type="entry name" value="AMP-binding"/>
    <property type="match status" value="1"/>
</dbReference>
<dbReference type="Gene3D" id="3.40.50.150">
    <property type="entry name" value="Vaccinia Virus protein VP39"/>
    <property type="match status" value="1"/>
</dbReference>
<evidence type="ECO:0000313" key="3">
    <source>
        <dbReference type="EMBL" id="EMS71435.1"/>
    </source>
</evidence>
<dbReference type="SUPFAM" id="SSF53335">
    <property type="entry name" value="S-adenosyl-L-methionine-dependent methyltransferases"/>
    <property type="match status" value="1"/>
</dbReference>
<dbReference type="CDD" id="cd02440">
    <property type="entry name" value="AdoMet_MTases"/>
    <property type="match status" value="1"/>
</dbReference>
<dbReference type="eggNOG" id="COG2230">
    <property type="taxonomic scope" value="Bacteria"/>
</dbReference>
<dbReference type="Gene3D" id="3.40.50.12780">
    <property type="entry name" value="N-terminal domain of ligase-like"/>
    <property type="match status" value="1"/>
</dbReference>
<dbReference type="PATRIC" id="fig|1195236.3.peg.2994"/>
<keyword evidence="4" id="KW-1185">Reference proteome</keyword>
<protein>
    <submittedName>
        <fullName evidence="3">Acyl-CoA synthetases (AMP-forming)/AMP-acid ligases II</fullName>
    </submittedName>
</protein>
<feature type="domain" description="AMP-dependent synthetase/ligase" evidence="1">
    <location>
        <begin position="43"/>
        <end position="177"/>
    </location>
</feature>
<reference evidence="3 4" key="1">
    <citation type="journal article" date="2013" name="Genome Announc.">
        <title>Draft Genome Sequence of the Cellulolytic, Mesophilic, Anaerobic Bacterium Clostridium termitidis Strain CT1112 (DSM 5398).</title>
        <authorList>
            <person name="Lal S."/>
            <person name="Ramachandran U."/>
            <person name="Zhang X."/>
            <person name="Munir R."/>
            <person name="Sparling R."/>
            <person name="Levin D.B."/>
        </authorList>
    </citation>
    <scope>NUCLEOTIDE SEQUENCE [LARGE SCALE GENOMIC DNA]</scope>
    <source>
        <strain evidence="3 4">CT1112</strain>
    </source>
</reference>
<name>S0FHZ1_RUMCE</name>
<dbReference type="AlphaFoldDB" id="S0FHZ1"/>
<evidence type="ECO:0000313" key="4">
    <source>
        <dbReference type="Proteomes" id="UP000014155"/>
    </source>
</evidence>
<organism evidence="3 4">
    <name type="scientific">Ruminiclostridium cellobioparum subsp. termitidis CT1112</name>
    <dbReference type="NCBI Taxonomy" id="1195236"/>
    <lineage>
        <taxon>Bacteria</taxon>
        <taxon>Bacillati</taxon>
        <taxon>Bacillota</taxon>
        <taxon>Clostridia</taxon>
        <taxon>Eubacteriales</taxon>
        <taxon>Oscillospiraceae</taxon>
        <taxon>Ruminiclostridium</taxon>
    </lineage>
</organism>
<dbReference type="InterPro" id="IPR029063">
    <property type="entry name" value="SAM-dependent_MTases_sf"/>
</dbReference>
<dbReference type="EMBL" id="AORV01000037">
    <property type="protein sequence ID" value="EMS71435.1"/>
    <property type="molecule type" value="Genomic_DNA"/>
</dbReference>
<dbReference type="Proteomes" id="UP000014155">
    <property type="component" value="Unassembled WGS sequence"/>
</dbReference>
<dbReference type="Pfam" id="PF13847">
    <property type="entry name" value="Methyltransf_31"/>
    <property type="match status" value="1"/>
</dbReference>
<keyword evidence="3" id="KW-0436">Ligase</keyword>
<dbReference type="InterPro" id="IPR025714">
    <property type="entry name" value="Methyltranfer_dom"/>
</dbReference>
<gene>
    <name evidence="3" type="ORF">CTER_2675</name>
</gene>
<dbReference type="eggNOG" id="COG1020">
    <property type="taxonomic scope" value="Bacteria"/>
</dbReference>
<comment type="caution">
    <text evidence="3">The sequence shown here is derived from an EMBL/GenBank/DDBJ whole genome shotgun (WGS) entry which is preliminary data.</text>
</comment>